<proteinExistence type="predicted"/>
<keyword evidence="2" id="KW-1185">Reference proteome</keyword>
<comment type="caution">
    <text evidence="1">The sequence shown here is derived from an EMBL/GenBank/DDBJ whole genome shotgun (WGS) entry which is preliminary data.</text>
</comment>
<dbReference type="Proteomes" id="UP000290289">
    <property type="component" value="Chromosome 17"/>
</dbReference>
<accession>A0A498H7G5</accession>
<dbReference type="EMBL" id="RDQH01000343">
    <property type="protein sequence ID" value="RXH67328.1"/>
    <property type="molecule type" value="Genomic_DNA"/>
</dbReference>
<sequence>MRLALTRSDYFLRSEFLARTPKYHWIAKPVVEKESSFVLVCSLIFLLWHPRTARPHLLLWHPRTARPHLLLVIIYSWSGQRIVYLSMWCSCLFLSRPQFDIKVFDHRGYSAKLCIVFLPSLCAAVVGISRVMITESLAGRLRRRSYRNCHIFNLLLVVLTSPKPAGWVGTSSVFPHVGCIEECWRVLIFGHEVKLSLYLICEEQILRVQTRVHQSTSYWKKGEDLELSFFQVIEQSLIIPGLERSLLTYFATIDKKKV</sequence>
<organism evidence="1 2">
    <name type="scientific">Malus domestica</name>
    <name type="common">Apple</name>
    <name type="synonym">Pyrus malus</name>
    <dbReference type="NCBI Taxonomy" id="3750"/>
    <lineage>
        <taxon>Eukaryota</taxon>
        <taxon>Viridiplantae</taxon>
        <taxon>Streptophyta</taxon>
        <taxon>Embryophyta</taxon>
        <taxon>Tracheophyta</taxon>
        <taxon>Spermatophyta</taxon>
        <taxon>Magnoliopsida</taxon>
        <taxon>eudicotyledons</taxon>
        <taxon>Gunneridae</taxon>
        <taxon>Pentapetalae</taxon>
        <taxon>rosids</taxon>
        <taxon>fabids</taxon>
        <taxon>Rosales</taxon>
        <taxon>Rosaceae</taxon>
        <taxon>Amygdaloideae</taxon>
        <taxon>Maleae</taxon>
        <taxon>Malus</taxon>
    </lineage>
</organism>
<reference evidence="1 2" key="1">
    <citation type="submission" date="2018-10" db="EMBL/GenBank/DDBJ databases">
        <title>A high-quality apple genome assembly.</title>
        <authorList>
            <person name="Hu J."/>
        </authorList>
    </citation>
    <scope>NUCLEOTIDE SEQUENCE [LARGE SCALE GENOMIC DNA]</scope>
    <source>
        <strain evidence="2">cv. HFTH1</strain>
        <tissue evidence="1">Young leaf</tissue>
    </source>
</reference>
<evidence type="ECO:0000313" key="2">
    <source>
        <dbReference type="Proteomes" id="UP000290289"/>
    </source>
</evidence>
<name>A0A498H7G5_MALDO</name>
<protein>
    <submittedName>
        <fullName evidence="1">Uncharacterized protein</fullName>
    </submittedName>
</protein>
<dbReference type="AlphaFoldDB" id="A0A498H7G5"/>
<gene>
    <name evidence="1" type="ORF">DVH24_027448</name>
</gene>
<evidence type="ECO:0000313" key="1">
    <source>
        <dbReference type="EMBL" id="RXH67328.1"/>
    </source>
</evidence>